<evidence type="ECO:0000313" key="3">
    <source>
        <dbReference type="EMBL" id="GMI19121.1"/>
    </source>
</evidence>
<keyword evidence="4" id="KW-1185">Reference proteome</keyword>
<organism evidence="3 4">
    <name type="scientific">Tetraparma gracilis</name>
    <dbReference type="NCBI Taxonomy" id="2962635"/>
    <lineage>
        <taxon>Eukaryota</taxon>
        <taxon>Sar</taxon>
        <taxon>Stramenopiles</taxon>
        <taxon>Ochrophyta</taxon>
        <taxon>Bolidophyceae</taxon>
        <taxon>Parmales</taxon>
        <taxon>Triparmaceae</taxon>
        <taxon>Tetraparma</taxon>
    </lineage>
</organism>
<name>A0ABQ6M421_9STRA</name>
<dbReference type="InterPro" id="IPR001810">
    <property type="entry name" value="F-box_dom"/>
</dbReference>
<dbReference type="EMBL" id="BRYB01001139">
    <property type="protein sequence ID" value="GMI19121.1"/>
    <property type="molecule type" value="Genomic_DNA"/>
</dbReference>
<dbReference type="SUPFAM" id="SSF81383">
    <property type="entry name" value="F-box domain"/>
    <property type="match status" value="1"/>
</dbReference>
<sequence>MSTIELAHLPADVQGEVYQFLPTASKLSLSMTCSGLLETSTLDSLWQTRRFKFWLNGPESFESLREYALLGDAYRAHLTWRHSSRRASELLECTCKACTRSEETHEQRRTTVEMYYSLQLEEGRDFESLIDPSIMLECTDGVLDALYDVAEGELYNILVKVQTLAARMTKGGESIEVDTAHFFLLDELMSVRTPYVPAHWLDVYVETYETVTSGELHVVRALCRRAGILRITARGLTCCWCILAAKLREDTRRIAIAAQQVDPDDDEASDSDESDDSEAGDSDDDLDEDWLLEFAPRDENGFRTFSPSMRRVKEFFKGRLYC</sequence>
<dbReference type="InterPro" id="IPR036047">
    <property type="entry name" value="F-box-like_dom_sf"/>
</dbReference>
<dbReference type="Proteomes" id="UP001165060">
    <property type="component" value="Unassembled WGS sequence"/>
</dbReference>
<evidence type="ECO:0000313" key="4">
    <source>
        <dbReference type="Proteomes" id="UP001165060"/>
    </source>
</evidence>
<feature type="region of interest" description="Disordered" evidence="1">
    <location>
        <begin position="258"/>
        <end position="287"/>
    </location>
</feature>
<protein>
    <recommendedName>
        <fullName evidence="2">F-box domain-containing protein</fullName>
    </recommendedName>
</protein>
<evidence type="ECO:0000259" key="2">
    <source>
        <dbReference type="PROSITE" id="PS50181"/>
    </source>
</evidence>
<feature type="compositionally biased region" description="Acidic residues" evidence="1">
    <location>
        <begin position="262"/>
        <end position="287"/>
    </location>
</feature>
<accession>A0ABQ6M421</accession>
<dbReference type="PROSITE" id="PS50181">
    <property type="entry name" value="FBOX"/>
    <property type="match status" value="1"/>
</dbReference>
<evidence type="ECO:0000256" key="1">
    <source>
        <dbReference type="SAM" id="MobiDB-lite"/>
    </source>
</evidence>
<gene>
    <name evidence="3" type="ORF">TeGR_g12872</name>
</gene>
<feature type="domain" description="F-box" evidence="2">
    <location>
        <begin position="3"/>
        <end position="49"/>
    </location>
</feature>
<comment type="caution">
    <text evidence="3">The sequence shown here is derived from an EMBL/GenBank/DDBJ whole genome shotgun (WGS) entry which is preliminary data.</text>
</comment>
<reference evidence="3 4" key="1">
    <citation type="journal article" date="2023" name="Commun. Biol.">
        <title>Genome analysis of Parmales, the sister group of diatoms, reveals the evolutionary specialization of diatoms from phago-mixotrophs to photoautotrophs.</title>
        <authorList>
            <person name="Ban H."/>
            <person name="Sato S."/>
            <person name="Yoshikawa S."/>
            <person name="Yamada K."/>
            <person name="Nakamura Y."/>
            <person name="Ichinomiya M."/>
            <person name="Sato N."/>
            <person name="Blanc-Mathieu R."/>
            <person name="Endo H."/>
            <person name="Kuwata A."/>
            <person name="Ogata H."/>
        </authorList>
    </citation>
    <scope>NUCLEOTIDE SEQUENCE [LARGE SCALE GENOMIC DNA]</scope>
</reference>
<proteinExistence type="predicted"/>